<dbReference type="Gene3D" id="3.30.565.10">
    <property type="entry name" value="Histidine kinase-like ATPase, C-terminal domain"/>
    <property type="match status" value="1"/>
</dbReference>
<dbReference type="InterPro" id="IPR003594">
    <property type="entry name" value="HATPase_dom"/>
</dbReference>
<evidence type="ECO:0000259" key="12">
    <source>
        <dbReference type="PROSITE" id="PS50109"/>
    </source>
</evidence>
<evidence type="ECO:0000256" key="3">
    <source>
        <dbReference type="ARBA" id="ARBA00012438"/>
    </source>
</evidence>
<dbReference type="AlphaFoldDB" id="A0A2A3MHA1"/>
<dbReference type="InterPro" id="IPR038428">
    <property type="entry name" value="HK_sensor_dom_sf"/>
</dbReference>
<evidence type="ECO:0000256" key="11">
    <source>
        <dbReference type="SAM" id="Phobius"/>
    </source>
</evidence>
<dbReference type="PROSITE" id="PS50885">
    <property type="entry name" value="HAMP"/>
    <property type="match status" value="1"/>
</dbReference>
<dbReference type="InterPro" id="IPR050428">
    <property type="entry name" value="TCS_sensor_his_kinase"/>
</dbReference>
<dbReference type="InterPro" id="IPR003661">
    <property type="entry name" value="HisK_dim/P_dom"/>
</dbReference>
<dbReference type="SUPFAM" id="SSF158472">
    <property type="entry name" value="HAMP domain-like"/>
    <property type="match status" value="1"/>
</dbReference>
<accession>A0A2A3MHA1</accession>
<dbReference type="SMART" id="SM00388">
    <property type="entry name" value="HisKA"/>
    <property type="match status" value="1"/>
</dbReference>
<keyword evidence="15" id="KW-1185">Reference proteome</keyword>
<dbReference type="SMART" id="SM00387">
    <property type="entry name" value="HATPase_c"/>
    <property type="match status" value="1"/>
</dbReference>
<dbReference type="InterPro" id="IPR005467">
    <property type="entry name" value="His_kinase_dom"/>
</dbReference>
<dbReference type="PANTHER" id="PTHR45436:SF15">
    <property type="entry name" value="SENSOR HISTIDINE KINASE CUSS"/>
    <property type="match status" value="1"/>
</dbReference>
<evidence type="ECO:0000259" key="13">
    <source>
        <dbReference type="PROSITE" id="PS50885"/>
    </source>
</evidence>
<dbReference type="Gene3D" id="3.30.450.170">
    <property type="entry name" value="Two-component histidine kinase, sensor domain"/>
    <property type="match status" value="1"/>
</dbReference>
<dbReference type="CDD" id="cd00082">
    <property type="entry name" value="HisKA"/>
    <property type="match status" value="1"/>
</dbReference>
<protein>
    <recommendedName>
        <fullName evidence="3">histidine kinase</fullName>
        <ecNumber evidence="3">2.7.13.3</ecNumber>
    </recommendedName>
</protein>
<dbReference type="Gene3D" id="1.10.287.130">
    <property type="match status" value="1"/>
</dbReference>
<dbReference type="PROSITE" id="PS50109">
    <property type="entry name" value="HIS_KIN"/>
    <property type="match status" value="1"/>
</dbReference>
<evidence type="ECO:0000256" key="4">
    <source>
        <dbReference type="ARBA" id="ARBA00022553"/>
    </source>
</evidence>
<feature type="domain" description="HAMP" evidence="13">
    <location>
        <begin position="174"/>
        <end position="229"/>
    </location>
</feature>
<dbReference type="Gene3D" id="1.10.8.500">
    <property type="entry name" value="HAMP domain in histidine kinase"/>
    <property type="match status" value="1"/>
</dbReference>
<dbReference type="PANTHER" id="PTHR45436">
    <property type="entry name" value="SENSOR HISTIDINE KINASE YKOH"/>
    <property type="match status" value="1"/>
</dbReference>
<keyword evidence="10 11" id="KW-0472">Membrane</keyword>
<evidence type="ECO:0000256" key="8">
    <source>
        <dbReference type="ARBA" id="ARBA00022989"/>
    </source>
</evidence>
<keyword evidence="8 11" id="KW-1133">Transmembrane helix</keyword>
<dbReference type="GO" id="GO:0005886">
    <property type="term" value="C:plasma membrane"/>
    <property type="evidence" value="ECO:0007669"/>
    <property type="project" value="TreeGrafter"/>
</dbReference>
<evidence type="ECO:0000256" key="10">
    <source>
        <dbReference type="ARBA" id="ARBA00023136"/>
    </source>
</evidence>
<dbReference type="SMART" id="SM00304">
    <property type="entry name" value="HAMP"/>
    <property type="match status" value="1"/>
</dbReference>
<dbReference type="InterPro" id="IPR003660">
    <property type="entry name" value="HAMP_dom"/>
</dbReference>
<reference evidence="14 15" key="1">
    <citation type="submission" date="2017-09" db="EMBL/GenBank/DDBJ databases">
        <title>Pseudomonas abyssi sp. nov. isolated from Abyssopelagic Water.</title>
        <authorList>
            <person name="Wei Y."/>
        </authorList>
    </citation>
    <scope>NUCLEOTIDE SEQUENCE [LARGE SCALE GENOMIC DNA]</scope>
    <source>
        <strain evidence="14 15">MT5</strain>
    </source>
</reference>
<sequence length="443" mass="49791">MLGRRSLYWRMVLLVAGFCLCMIAVTDYAAQRVDSYLAHLPESTLRELRGYAADAASALDQGVDALNAWRDQHAELSPEILVVVDAALQALPGQPLSDEQRNMLTFLRSYTAPMSMRGGGRQVIYVPMQGRDESLVLRLPESLTPWAVRPLLNALVLYLMPALLSLLFCALLYMLLISPLERLRRQANAMRANPLETLLPAELAGRRDELGELGRSLDYLTRRLRDSIGQQRQLLRDVSHELRTPLSRLRVAAESDLSQRELRERLEHEVDRMQELLDGTLEVAWLDSQPGQLQLEAVDLNALWEVLREDALFESGWAPERISAELPDDCRVQGHLNGLSQALENVLRNAIRHSPDNGLVQMRAQREGANWLLCLADQGPGVEEAQLEQIFRPFSRLNSARPGDGGFGLGLAIAERQIRLQGGRIWARNGHPGLQLWFSLRAV</sequence>
<evidence type="ECO:0000256" key="6">
    <source>
        <dbReference type="ARBA" id="ARBA00022692"/>
    </source>
</evidence>
<dbReference type="InterPro" id="IPR031930">
    <property type="entry name" value="HK_sensor"/>
</dbReference>
<evidence type="ECO:0000256" key="2">
    <source>
        <dbReference type="ARBA" id="ARBA00004141"/>
    </source>
</evidence>
<dbReference type="SUPFAM" id="SSF55874">
    <property type="entry name" value="ATPase domain of HSP90 chaperone/DNA topoisomerase II/histidine kinase"/>
    <property type="match status" value="1"/>
</dbReference>
<proteinExistence type="predicted"/>
<keyword evidence="6 11" id="KW-0812">Transmembrane</keyword>
<evidence type="ECO:0000256" key="9">
    <source>
        <dbReference type="ARBA" id="ARBA00023012"/>
    </source>
</evidence>
<comment type="catalytic activity">
    <reaction evidence="1">
        <text>ATP + protein L-histidine = ADP + protein N-phospho-L-histidine.</text>
        <dbReference type="EC" id="2.7.13.3"/>
    </reaction>
</comment>
<keyword evidence="7 14" id="KW-0418">Kinase</keyword>
<dbReference type="SUPFAM" id="SSF47384">
    <property type="entry name" value="Homodimeric domain of signal transducing histidine kinase"/>
    <property type="match status" value="1"/>
</dbReference>
<organism evidence="14 15">
    <name type="scientific">Pseudomonas abyssi</name>
    <dbReference type="NCBI Taxonomy" id="170540"/>
    <lineage>
        <taxon>Bacteria</taxon>
        <taxon>Pseudomonadati</taxon>
        <taxon>Pseudomonadota</taxon>
        <taxon>Gammaproteobacteria</taxon>
        <taxon>Pseudomonadales</taxon>
        <taxon>Pseudomonadaceae</taxon>
        <taxon>Pseudomonas</taxon>
    </lineage>
</organism>
<dbReference type="InterPro" id="IPR036890">
    <property type="entry name" value="HATPase_C_sf"/>
</dbReference>
<evidence type="ECO:0000313" key="14">
    <source>
        <dbReference type="EMBL" id="PBK04151.1"/>
    </source>
</evidence>
<dbReference type="GO" id="GO:0000155">
    <property type="term" value="F:phosphorelay sensor kinase activity"/>
    <property type="evidence" value="ECO:0007669"/>
    <property type="project" value="InterPro"/>
</dbReference>
<evidence type="ECO:0000313" key="15">
    <source>
        <dbReference type="Proteomes" id="UP000242313"/>
    </source>
</evidence>
<dbReference type="InterPro" id="IPR036097">
    <property type="entry name" value="HisK_dim/P_sf"/>
</dbReference>
<dbReference type="Pfam" id="PF02518">
    <property type="entry name" value="HATPase_c"/>
    <property type="match status" value="1"/>
</dbReference>
<name>A0A2A3MHA1_9PSED</name>
<dbReference type="Proteomes" id="UP000242313">
    <property type="component" value="Unassembled WGS sequence"/>
</dbReference>
<keyword evidence="4" id="KW-0597">Phosphoprotein</keyword>
<dbReference type="Pfam" id="PF00672">
    <property type="entry name" value="HAMP"/>
    <property type="match status" value="1"/>
</dbReference>
<dbReference type="RefSeq" id="WP_096005016.1">
    <property type="nucleotide sequence ID" value="NZ_NTMR01000012.1"/>
</dbReference>
<gene>
    <name evidence="14" type="ORF">CNQ84_10975</name>
</gene>
<comment type="caution">
    <text evidence="14">The sequence shown here is derived from an EMBL/GenBank/DDBJ whole genome shotgun (WGS) entry which is preliminary data.</text>
</comment>
<dbReference type="Pfam" id="PF00512">
    <property type="entry name" value="HisKA"/>
    <property type="match status" value="1"/>
</dbReference>
<dbReference type="Pfam" id="PF16750">
    <property type="entry name" value="HK_sensor"/>
    <property type="match status" value="1"/>
</dbReference>
<feature type="transmembrane region" description="Helical" evidence="11">
    <location>
        <begin position="155"/>
        <end position="176"/>
    </location>
</feature>
<feature type="domain" description="Histidine kinase" evidence="12">
    <location>
        <begin position="237"/>
        <end position="443"/>
    </location>
</feature>
<keyword evidence="9" id="KW-0902">Two-component regulatory system</keyword>
<comment type="subcellular location">
    <subcellularLocation>
        <location evidence="2">Membrane</location>
        <topology evidence="2">Multi-pass membrane protein</topology>
    </subcellularLocation>
</comment>
<dbReference type="EMBL" id="NTMR01000012">
    <property type="protein sequence ID" value="PBK04151.1"/>
    <property type="molecule type" value="Genomic_DNA"/>
</dbReference>
<dbReference type="CDD" id="cd06225">
    <property type="entry name" value="HAMP"/>
    <property type="match status" value="1"/>
</dbReference>
<dbReference type="PRINTS" id="PR00344">
    <property type="entry name" value="BCTRLSENSOR"/>
</dbReference>
<evidence type="ECO:0000256" key="1">
    <source>
        <dbReference type="ARBA" id="ARBA00000085"/>
    </source>
</evidence>
<dbReference type="EC" id="2.7.13.3" evidence="3"/>
<evidence type="ECO:0000256" key="5">
    <source>
        <dbReference type="ARBA" id="ARBA00022679"/>
    </source>
</evidence>
<evidence type="ECO:0000256" key="7">
    <source>
        <dbReference type="ARBA" id="ARBA00022777"/>
    </source>
</evidence>
<dbReference type="InterPro" id="IPR004358">
    <property type="entry name" value="Sig_transdc_His_kin-like_C"/>
</dbReference>
<keyword evidence="5" id="KW-0808">Transferase</keyword>